<dbReference type="RefSeq" id="WP_094531012.1">
    <property type="nucleotide sequence ID" value="NZ_NHPJ01000060.1"/>
</dbReference>
<evidence type="ECO:0000313" key="3">
    <source>
        <dbReference type="EMBL" id="OYR57456.1"/>
    </source>
</evidence>
<dbReference type="EMBL" id="NHPJ01000060">
    <property type="protein sequence ID" value="OYR57456.1"/>
    <property type="molecule type" value="Genomic_DNA"/>
</dbReference>
<gene>
    <name evidence="3" type="ORF">DJ70_05825</name>
</gene>
<proteinExistence type="predicted"/>
<evidence type="ECO:0000256" key="1">
    <source>
        <dbReference type="SAM" id="MobiDB-lite"/>
    </source>
</evidence>
<feature type="compositionally biased region" description="Acidic residues" evidence="1">
    <location>
        <begin position="25"/>
        <end position="45"/>
    </location>
</feature>
<protein>
    <recommendedName>
        <fullName evidence="2">DUF7573 domain-containing protein</fullName>
    </recommendedName>
</protein>
<keyword evidence="4" id="KW-1185">Reference proteome</keyword>
<evidence type="ECO:0000313" key="4">
    <source>
        <dbReference type="Proteomes" id="UP000216308"/>
    </source>
</evidence>
<dbReference type="Proteomes" id="UP000216308">
    <property type="component" value="Unassembled WGS sequence"/>
</dbReference>
<reference evidence="3 4" key="1">
    <citation type="journal article" date="2014" name="Front. Microbiol.">
        <title>Population and genomic analysis of the genus Halorubrum.</title>
        <authorList>
            <person name="Fullmer M.S."/>
            <person name="Soucy S.M."/>
            <person name="Swithers K.S."/>
            <person name="Makkay A.M."/>
            <person name="Wheeler R."/>
            <person name="Ventosa A."/>
            <person name="Gogarten J.P."/>
            <person name="Papke R.T."/>
        </authorList>
    </citation>
    <scope>NUCLEOTIDE SEQUENCE [LARGE SCALE GENOMIC DNA]</scope>
    <source>
        <strain evidence="3 4">Cb34</strain>
    </source>
</reference>
<organism evidence="3 4">
    <name type="scientific">Halorubrum halodurans</name>
    <dbReference type="NCBI Taxonomy" id="1383851"/>
    <lineage>
        <taxon>Archaea</taxon>
        <taxon>Methanobacteriati</taxon>
        <taxon>Methanobacteriota</taxon>
        <taxon>Stenosarchaea group</taxon>
        <taxon>Halobacteria</taxon>
        <taxon>Halobacteriales</taxon>
        <taxon>Haloferacaceae</taxon>
        <taxon>Halorubrum</taxon>
    </lineage>
</organism>
<dbReference type="Pfam" id="PF24458">
    <property type="entry name" value="DUF7573"/>
    <property type="match status" value="1"/>
</dbReference>
<accession>A0A256IMD5</accession>
<comment type="caution">
    <text evidence="3">The sequence shown here is derived from an EMBL/GenBank/DDBJ whole genome shotgun (WGS) entry which is preliminary data.</text>
</comment>
<evidence type="ECO:0000259" key="2">
    <source>
        <dbReference type="Pfam" id="PF24458"/>
    </source>
</evidence>
<dbReference type="AlphaFoldDB" id="A0A256IMD5"/>
<name>A0A256IMD5_9EURY</name>
<sequence length="89" mass="9051">MSGDRSLDEFAAAGAGGGDSTDGSDSTDGDDAVAEGDPAVEDEGSNDVAPAESTSTWSAEGADCDRCGATVERRWRDDADLVCADCAEW</sequence>
<feature type="domain" description="DUF7573" evidence="2">
    <location>
        <begin position="51"/>
        <end position="89"/>
    </location>
</feature>
<dbReference type="OrthoDB" id="157634at2157"/>
<dbReference type="InterPro" id="IPR055995">
    <property type="entry name" value="DUF7573"/>
</dbReference>
<feature type="region of interest" description="Disordered" evidence="1">
    <location>
        <begin position="1"/>
        <end position="62"/>
    </location>
</feature>